<protein>
    <recommendedName>
        <fullName evidence="1">ACB domain-containing protein</fullName>
    </recommendedName>
</protein>
<keyword evidence="3" id="KW-1185">Reference proteome</keyword>
<reference evidence="2 3" key="1">
    <citation type="journal article" date="2018" name="Mol. Biol. Evol.">
        <title>Broad Genomic Sampling Reveals a Smut Pathogenic Ancestry of the Fungal Clade Ustilaginomycotina.</title>
        <authorList>
            <person name="Kijpornyongpan T."/>
            <person name="Mondo S.J."/>
            <person name="Barry K."/>
            <person name="Sandor L."/>
            <person name="Lee J."/>
            <person name="Lipzen A."/>
            <person name="Pangilinan J."/>
            <person name="LaButti K."/>
            <person name="Hainaut M."/>
            <person name="Henrissat B."/>
            <person name="Grigoriev I.V."/>
            <person name="Spatafora J.W."/>
            <person name="Aime M.C."/>
        </authorList>
    </citation>
    <scope>NUCLEOTIDE SEQUENCE [LARGE SCALE GENOMIC DNA]</scope>
    <source>
        <strain evidence="2 3">MCA 4186</strain>
    </source>
</reference>
<evidence type="ECO:0000313" key="3">
    <source>
        <dbReference type="Proteomes" id="UP000245946"/>
    </source>
</evidence>
<dbReference type="GO" id="GO:0000062">
    <property type="term" value="F:fatty-acyl-CoA binding"/>
    <property type="evidence" value="ECO:0007669"/>
    <property type="project" value="InterPro"/>
</dbReference>
<accession>A0A316Z6P9</accession>
<name>A0A316Z6P9_9BASI</name>
<dbReference type="OrthoDB" id="346910at2759"/>
<proteinExistence type="predicted"/>
<dbReference type="RefSeq" id="XP_025597558.1">
    <property type="nucleotide sequence ID" value="XM_025744197.1"/>
</dbReference>
<dbReference type="SUPFAM" id="SSF47027">
    <property type="entry name" value="Acyl-CoA binding protein"/>
    <property type="match status" value="1"/>
</dbReference>
<dbReference type="EMBL" id="KZ819295">
    <property type="protein sequence ID" value="PWN97279.1"/>
    <property type="molecule type" value="Genomic_DNA"/>
</dbReference>
<dbReference type="Pfam" id="PF00887">
    <property type="entry name" value="ACBP"/>
    <property type="match status" value="1"/>
</dbReference>
<dbReference type="AlphaFoldDB" id="A0A316Z6P9"/>
<dbReference type="Gene3D" id="1.20.80.10">
    <property type="match status" value="1"/>
</dbReference>
<dbReference type="Proteomes" id="UP000245946">
    <property type="component" value="Unassembled WGS sequence"/>
</dbReference>
<evidence type="ECO:0000313" key="2">
    <source>
        <dbReference type="EMBL" id="PWN97279.1"/>
    </source>
</evidence>
<dbReference type="InterPro" id="IPR014352">
    <property type="entry name" value="FERM/acyl-CoA-bd_prot_sf"/>
</dbReference>
<sequence>MSGPSAAAPAIPQSPAFTKSVELANDPAKGLSIGLSISEKLAFWGMSEQGLTGDVTGERPSIVRVESRLKHDAHAKNKGVAPEEAQTRYVEMFLQALEKYAPKHPACKEWEAEVRALL</sequence>
<dbReference type="PROSITE" id="PS51228">
    <property type="entry name" value="ACB_2"/>
    <property type="match status" value="1"/>
</dbReference>
<organism evidence="2 3">
    <name type="scientific">Tilletiopsis washingtonensis</name>
    <dbReference type="NCBI Taxonomy" id="58919"/>
    <lineage>
        <taxon>Eukaryota</taxon>
        <taxon>Fungi</taxon>
        <taxon>Dikarya</taxon>
        <taxon>Basidiomycota</taxon>
        <taxon>Ustilaginomycotina</taxon>
        <taxon>Exobasidiomycetes</taxon>
        <taxon>Entylomatales</taxon>
        <taxon>Entylomatales incertae sedis</taxon>
        <taxon>Tilletiopsis</taxon>
    </lineage>
</organism>
<dbReference type="GeneID" id="37271741"/>
<dbReference type="STRING" id="58919.A0A316Z6P9"/>
<evidence type="ECO:0000259" key="1">
    <source>
        <dbReference type="PROSITE" id="PS51228"/>
    </source>
</evidence>
<dbReference type="InterPro" id="IPR000582">
    <property type="entry name" value="Acyl-CoA-binding_protein"/>
</dbReference>
<gene>
    <name evidence="2" type="ORF">FA09DRAFT_339291</name>
</gene>
<dbReference type="InterPro" id="IPR035984">
    <property type="entry name" value="Acyl-CoA-binding_sf"/>
</dbReference>
<feature type="domain" description="ACB" evidence="1">
    <location>
        <begin position="13"/>
        <end position="102"/>
    </location>
</feature>